<organism evidence="6 7">
    <name type="scientific">Thyridium curvatum</name>
    <dbReference type="NCBI Taxonomy" id="1093900"/>
    <lineage>
        <taxon>Eukaryota</taxon>
        <taxon>Fungi</taxon>
        <taxon>Dikarya</taxon>
        <taxon>Ascomycota</taxon>
        <taxon>Pezizomycotina</taxon>
        <taxon>Sordariomycetes</taxon>
        <taxon>Sordariomycetidae</taxon>
        <taxon>Thyridiales</taxon>
        <taxon>Thyridiaceae</taxon>
        <taxon>Thyridium</taxon>
    </lineage>
</organism>
<evidence type="ECO:0000313" key="6">
    <source>
        <dbReference type="EMBL" id="TPX12670.1"/>
    </source>
</evidence>
<dbReference type="STRING" id="1093900.A0A507B7Q2"/>
<dbReference type="RefSeq" id="XP_030994381.1">
    <property type="nucleotide sequence ID" value="XM_031143339.1"/>
</dbReference>
<dbReference type="InterPro" id="IPR023352">
    <property type="entry name" value="MAPEG-like_dom_sf"/>
</dbReference>
<dbReference type="PANTHER" id="PTHR35814">
    <property type="match status" value="1"/>
</dbReference>
<dbReference type="PANTHER" id="PTHR35814:SF1">
    <property type="entry name" value="GLUTATHIONE S-TRANSFERASE-RELATED"/>
    <property type="match status" value="1"/>
</dbReference>
<keyword evidence="4 5" id="KW-0472">Membrane</keyword>
<dbReference type="AlphaFoldDB" id="A0A507B7Q2"/>
<proteinExistence type="predicted"/>
<dbReference type="InterPro" id="IPR001129">
    <property type="entry name" value="Membr-assoc_MAPEG"/>
</dbReference>
<sequence length="156" mass="16189">MSTSPIGFTTMPKLLPVTGSFALPFTAYFTLLSLRVVRQRLSSKKYLGDSSGAAGAAADPSSDALYVACRAHSNYVEGVPLALLLAALAELNGANRRALTAALSALFVFRVLHSEAGMFLKGAMGGGRPLGYFGGLGVTAGLAGYAAYLVKGYWGF</sequence>
<evidence type="ECO:0000256" key="5">
    <source>
        <dbReference type="SAM" id="Phobius"/>
    </source>
</evidence>
<keyword evidence="7" id="KW-1185">Reference proteome</keyword>
<dbReference type="GeneID" id="41968294"/>
<name>A0A507B7Q2_9PEZI</name>
<evidence type="ECO:0000256" key="3">
    <source>
        <dbReference type="ARBA" id="ARBA00022989"/>
    </source>
</evidence>
<dbReference type="EMBL" id="SKBQ01000003">
    <property type="protein sequence ID" value="TPX12670.1"/>
    <property type="molecule type" value="Genomic_DNA"/>
</dbReference>
<keyword evidence="2 5" id="KW-0812">Transmembrane</keyword>
<comment type="subcellular location">
    <subcellularLocation>
        <location evidence="1">Membrane</location>
    </subcellularLocation>
</comment>
<feature type="transmembrane region" description="Helical" evidence="5">
    <location>
        <begin position="20"/>
        <end position="37"/>
    </location>
</feature>
<reference evidence="6 7" key="1">
    <citation type="submission" date="2019-06" db="EMBL/GenBank/DDBJ databases">
        <title>Draft genome sequence of the filamentous fungus Phialemoniopsis curvata isolated from diesel fuel.</title>
        <authorList>
            <person name="Varaljay V.A."/>
            <person name="Lyon W.J."/>
            <person name="Crouch A.L."/>
            <person name="Drake C.E."/>
            <person name="Hollomon J.M."/>
            <person name="Nadeau L.J."/>
            <person name="Nunn H.S."/>
            <person name="Stevenson B.S."/>
            <person name="Bojanowski C.L."/>
            <person name="Crookes-Goodson W.J."/>
        </authorList>
    </citation>
    <scope>NUCLEOTIDE SEQUENCE [LARGE SCALE GENOMIC DNA]</scope>
    <source>
        <strain evidence="6 7">D216</strain>
    </source>
</reference>
<protein>
    <submittedName>
        <fullName evidence="6">Uncharacterized protein</fullName>
    </submittedName>
</protein>
<keyword evidence="3 5" id="KW-1133">Transmembrane helix</keyword>
<feature type="transmembrane region" description="Helical" evidence="5">
    <location>
        <begin position="130"/>
        <end position="150"/>
    </location>
</feature>
<gene>
    <name evidence="6" type="ORF">E0L32_000847</name>
</gene>
<evidence type="ECO:0000313" key="7">
    <source>
        <dbReference type="Proteomes" id="UP000319257"/>
    </source>
</evidence>
<evidence type="ECO:0000256" key="1">
    <source>
        <dbReference type="ARBA" id="ARBA00004370"/>
    </source>
</evidence>
<dbReference type="Pfam" id="PF01124">
    <property type="entry name" value="MAPEG"/>
    <property type="match status" value="1"/>
</dbReference>
<dbReference type="SUPFAM" id="SSF161084">
    <property type="entry name" value="MAPEG domain-like"/>
    <property type="match status" value="1"/>
</dbReference>
<dbReference type="Proteomes" id="UP000319257">
    <property type="component" value="Unassembled WGS sequence"/>
</dbReference>
<dbReference type="OrthoDB" id="19091at2759"/>
<dbReference type="InParanoid" id="A0A507B7Q2"/>
<comment type="caution">
    <text evidence="6">The sequence shown here is derived from an EMBL/GenBank/DDBJ whole genome shotgun (WGS) entry which is preliminary data.</text>
</comment>
<dbReference type="Gene3D" id="1.20.120.550">
    <property type="entry name" value="Membrane associated eicosanoid/glutathione metabolism-like domain"/>
    <property type="match status" value="1"/>
</dbReference>
<evidence type="ECO:0000256" key="4">
    <source>
        <dbReference type="ARBA" id="ARBA00023136"/>
    </source>
</evidence>
<evidence type="ECO:0000256" key="2">
    <source>
        <dbReference type="ARBA" id="ARBA00022692"/>
    </source>
</evidence>
<accession>A0A507B7Q2</accession>
<dbReference type="GO" id="GO:0016020">
    <property type="term" value="C:membrane"/>
    <property type="evidence" value="ECO:0007669"/>
    <property type="project" value="UniProtKB-SubCell"/>
</dbReference>